<evidence type="ECO:0000256" key="1">
    <source>
        <dbReference type="ARBA" id="ARBA00004196"/>
    </source>
</evidence>
<name>B7KM02_GLOC7</name>
<proteinExistence type="inferred from homology"/>
<dbReference type="SUPFAM" id="SSF53807">
    <property type="entry name" value="Helical backbone' metal receptor"/>
    <property type="match status" value="1"/>
</dbReference>
<dbReference type="OrthoDB" id="418958at2"/>
<protein>
    <submittedName>
        <fullName evidence="7">Periplasmic binding protein</fullName>
    </submittedName>
</protein>
<dbReference type="GO" id="GO:1901678">
    <property type="term" value="P:iron coordination entity transport"/>
    <property type="evidence" value="ECO:0007669"/>
    <property type="project" value="UniProtKB-ARBA"/>
</dbReference>
<dbReference type="InterPro" id="IPR002491">
    <property type="entry name" value="ABC_transptr_periplasmic_BD"/>
</dbReference>
<dbReference type="RefSeq" id="WP_012599725.1">
    <property type="nucleotide sequence ID" value="NC_011738.1"/>
</dbReference>
<dbReference type="PANTHER" id="PTHR30532:SF25">
    <property type="entry name" value="IRON(III) DICITRATE-BINDING PERIPLASMIC PROTEIN"/>
    <property type="match status" value="1"/>
</dbReference>
<evidence type="ECO:0000256" key="4">
    <source>
        <dbReference type="ARBA" id="ARBA00022729"/>
    </source>
</evidence>
<comment type="subcellular location">
    <subcellularLocation>
        <location evidence="1">Cell envelope</location>
    </subcellularLocation>
</comment>
<dbReference type="eggNOG" id="COG0614">
    <property type="taxonomic scope" value="Bacteria"/>
</dbReference>
<dbReference type="EMBL" id="CP001292">
    <property type="protein sequence ID" value="ACK73824.1"/>
    <property type="molecule type" value="Genomic_DNA"/>
</dbReference>
<dbReference type="PROSITE" id="PS51257">
    <property type="entry name" value="PROKAR_LIPOPROTEIN"/>
    <property type="match status" value="1"/>
</dbReference>
<dbReference type="Proteomes" id="UP000002384">
    <property type="component" value="Plasmid pP742401"/>
</dbReference>
<dbReference type="PANTHER" id="PTHR30532">
    <property type="entry name" value="IRON III DICITRATE-BINDING PERIPLASMIC PROTEIN"/>
    <property type="match status" value="1"/>
</dbReference>
<reference evidence="8" key="1">
    <citation type="journal article" date="2011" name="MBio">
        <title>Novel metabolic attributes of the genus Cyanothece, comprising a group of unicellular nitrogen-fixing Cyanobacteria.</title>
        <authorList>
            <person name="Bandyopadhyay A."/>
            <person name="Elvitigala T."/>
            <person name="Welsh E."/>
            <person name="Stockel J."/>
            <person name="Liberton M."/>
            <person name="Min H."/>
            <person name="Sherman L.A."/>
            <person name="Pakrasi H.B."/>
        </authorList>
    </citation>
    <scope>NUCLEOTIDE SEQUENCE [LARGE SCALE GENOMIC DNA]</scope>
    <source>
        <strain evidence="8">PCC 7424</strain>
        <plasmid evidence="8">pP742401</plasmid>
    </source>
</reference>
<dbReference type="CDD" id="cd01146">
    <property type="entry name" value="FhuD"/>
    <property type="match status" value="1"/>
</dbReference>
<evidence type="ECO:0000256" key="2">
    <source>
        <dbReference type="ARBA" id="ARBA00008814"/>
    </source>
</evidence>
<keyword evidence="3" id="KW-0813">Transport</keyword>
<dbReference type="Pfam" id="PF01497">
    <property type="entry name" value="Peripla_BP_2"/>
    <property type="match status" value="1"/>
</dbReference>
<feature type="signal peptide" evidence="5">
    <location>
        <begin position="1"/>
        <end position="26"/>
    </location>
</feature>
<dbReference type="PROSITE" id="PS50983">
    <property type="entry name" value="FE_B12_PBP"/>
    <property type="match status" value="1"/>
</dbReference>
<gene>
    <name evidence="7" type="ordered locus">PCC7424_5759</name>
</gene>
<evidence type="ECO:0000259" key="6">
    <source>
        <dbReference type="PROSITE" id="PS50983"/>
    </source>
</evidence>
<accession>B7KM02</accession>
<evidence type="ECO:0000256" key="5">
    <source>
        <dbReference type="SAM" id="SignalP"/>
    </source>
</evidence>
<dbReference type="InterPro" id="IPR051313">
    <property type="entry name" value="Bact_iron-sidero_bind"/>
</dbReference>
<feature type="domain" description="Fe/B12 periplasmic-binding" evidence="6">
    <location>
        <begin position="65"/>
        <end position="331"/>
    </location>
</feature>
<keyword evidence="7" id="KW-0614">Plasmid</keyword>
<dbReference type="HOGENOM" id="CLU_038034_0_2_3"/>
<keyword evidence="8" id="KW-1185">Reference proteome</keyword>
<dbReference type="GO" id="GO:0030288">
    <property type="term" value="C:outer membrane-bounded periplasmic space"/>
    <property type="evidence" value="ECO:0007669"/>
    <property type="project" value="TreeGrafter"/>
</dbReference>
<evidence type="ECO:0000256" key="3">
    <source>
        <dbReference type="ARBA" id="ARBA00022448"/>
    </source>
</evidence>
<evidence type="ECO:0000313" key="8">
    <source>
        <dbReference type="Proteomes" id="UP000002384"/>
    </source>
</evidence>
<organism evidence="7 8">
    <name type="scientific">Gloeothece citriformis (strain PCC 7424)</name>
    <name type="common">Cyanothece sp. (strain PCC 7424)</name>
    <dbReference type="NCBI Taxonomy" id="65393"/>
    <lineage>
        <taxon>Bacteria</taxon>
        <taxon>Bacillati</taxon>
        <taxon>Cyanobacteriota</taxon>
        <taxon>Cyanophyceae</taxon>
        <taxon>Oscillatoriophycideae</taxon>
        <taxon>Chroococcales</taxon>
        <taxon>Aphanothecaceae</taxon>
        <taxon>Gloeothece</taxon>
        <taxon>Gloeothece citriformis</taxon>
    </lineage>
</organism>
<keyword evidence="4 5" id="KW-0732">Signal</keyword>
<comment type="similarity">
    <text evidence="2">Belongs to the bacterial solute-binding protein 8 family.</text>
</comment>
<dbReference type="AlphaFoldDB" id="B7KM02"/>
<evidence type="ECO:0000313" key="7">
    <source>
        <dbReference type="EMBL" id="ACK73824.1"/>
    </source>
</evidence>
<dbReference type="KEGG" id="cyc:PCC7424_5759"/>
<dbReference type="Gene3D" id="3.40.50.1980">
    <property type="entry name" value="Nitrogenase molybdenum iron protein domain"/>
    <property type="match status" value="2"/>
</dbReference>
<feature type="chain" id="PRO_5002856231" evidence="5">
    <location>
        <begin position="27"/>
        <end position="331"/>
    </location>
</feature>
<sequence>MKFYLKWKKILSILCLFTLTLSLTLACSRGKQSFNSNNSQNLAQESSNCRVISHSLGEECVSFDLKRPIVLGDLDNLLSLGIKPVGAALWGGYRDFPSYLKDRTEGITFLGTESEPNLEKIAYLNPNLILGNKRTHEIIYPHLSKIAPTLLIKSSDTVDPFFWKKELLFYAKVFNKTDTAKQLLYNYDQRIQSFKQQMGKDLNQIKVSVLRFYPGGVRLYLKNSFIGGILQDAGLSRPLSQNREGEFLDISPELISELDADVIFVMEKERVARNNPNESMLAQLKRNALWSQLKGVQNNQVYEISETVWVAGAGMIGINLILDDLFNYLVR</sequence>
<geneLocation type="plasmid" evidence="7 8">
    <name>pP742401</name>
</geneLocation>